<organism evidence="2 4">
    <name type="scientific">Rubrobacter radiotolerans</name>
    <name type="common">Arthrobacter radiotolerans</name>
    <dbReference type="NCBI Taxonomy" id="42256"/>
    <lineage>
        <taxon>Bacteria</taxon>
        <taxon>Bacillati</taxon>
        <taxon>Actinomycetota</taxon>
        <taxon>Rubrobacteria</taxon>
        <taxon>Rubrobacterales</taxon>
        <taxon>Rubrobacteraceae</taxon>
        <taxon>Rubrobacter</taxon>
    </lineage>
</organism>
<evidence type="ECO:0000313" key="2">
    <source>
        <dbReference type="EMBL" id="AHY46227.1"/>
    </source>
</evidence>
<sequence>MEVEGARSGARILRDVAPGVHLVEHSFTNYYLLEDEGGITVVDAGLATGWPTLSGALREIGRGLPDVRALVLTHAHFDHLGFAERARRELGVPVFVHENDAPLTRQPRQYAHERARPLYAALYPRSAPIVVSLLANRAWWPSPVREVRRFGSEAGELPVPGSPRVVFTPGHTLGHAALHLPDRDCVIAGDALVALDPYTALRGPRLVARAATADSERALASLDALVATGARTVLTGHGEPYYRGVQRAAEEARRAGIA</sequence>
<keyword evidence="2" id="KW-0378">Hydrolase</keyword>
<dbReference type="KEGG" id="rrd:RradSPS_0944"/>
<evidence type="ECO:0000259" key="1">
    <source>
        <dbReference type="SMART" id="SM00849"/>
    </source>
</evidence>
<protein>
    <submittedName>
        <fullName evidence="3">MBL fold metallo-hydrolase</fullName>
    </submittedName>
    <submittedName>
        <fullName evidence="2">Zn-dependent hydrolase including glyoxylase</fullName>
    </submittedName>
</protein>
<evidence type="ECO:0000313" key="4">
    <source>
        <dbReference type="Proteomes" id="UP000025229"/>
    </source>
</evidence>
<dbReference type="RefSeq" id="WP_198024553.1">
    <property type="nucleotide sequence ID" value="NZ_CP007514.1"/>
</dbReference>
<feature type="domain" description="Metallo-beta-lactamase" evidence="1">
    <location>
        <begin position="27"/>
        <end position="237"/>
    </location>
</feature>
<dbReference type="SUPFAM" id="SSF56281">
    <property type="entry name" value="Metallo-hydrolase/oxidoreductase"/>
    <property type="match status" value="1"/>
</dbReference>
<dbReference type="Proteomes" id="UP000025229">
    <property type="component" value="Chromosome"/>
</dbReference>
<dbReference type="AlphaFoldDB" id="A0A023X178"/>
<dbReference type="PATRIC" id="fig|42256.3.peg.954"/>
<dbReference type="PANTHER" id="PTHR42951">
    <property type="entry name" value="METALLO-BETA-LACTAMASE DOMAIN-CONTAINING"/>
    <property type="match status" value="1"/>
</dbReference>
<dbReference type="STRING" id="42256.RradSPS_0944"/>
<dbReference type="eggNOG" id="COG0491">
    <property type="taxonomic scope" value="Bacteria"/>
</dbReference>
<dbReference type="EMBL" id="JAWXXX010000001">
    <property type="protein sequence ID" value="MDX5893635.1"/>
    <property type="molecule type" value="Genomic_DNA"/>
</dbReference>
<reference evidence="2 4" key="1">
    <citation type="submission" date="2014-03" db="EMBL/GenBank/DDBJ databases">
        <title>Complete genome sequence of the Radio-Resistant Rubrobacter radiotolerans RSPS-4.</title>
        <authorList>
            <person name="Egas C.C."/>
            <person name="Barroso C.C."/>
            <person name="Froufe H.J.C."/>
            <person name="Pacheco J.J."/>
            <person name="Albuquerque L.L."/>
            <person name="da Costa M.M.S."/>
        </authorList>
    </citation>
    <scope>NUCLEOTIDE SEQUENCE [LARGE SCALE GENOMIC DNA]</scope>
    <source>
        <strain evidence="2 4">RSPS-4</strain>
    </source>
</reference>
<dbReference type="SMART" id="SM00849">
    <property type="entry name" value="Lactamase_B"/>
    <property type="match status" value="1"/>
</dbReference>
<dbReference type="Gene3D" id="3.60.15.10">
    <property type="entry name" value="Ribonuclease Z/Hydroxyacylglutathione hydrolase-like"/>
    <property type="match status" value="1"/>
</dbReference>
<name>A0A023X178_RUBRA</name>
<dbReference type="Proteomes" id="UP001281130">
    <property type="component" value="Unassembled WGS sequence"/>
</dbReference>
<evidence type="ECO:0000313" key="3">
    <source>
        <dbReference type="EMBL" id="MDX5893635.1"/>
    </source>
</evidence>
<keyword evidence="4" id="KW-1185">Reference proteome</keyword>
<reference evidence="3" key="2">
    <citation type="submission" date="2023-11" db="EMBL/GenBank/DDBJ databases">
        <title>MicrobeMod: A computational toolkit for identifying prokaryotic methylation and restriction-modification with nanopore sequencing.</title>
        <authorList>
            <person name="Crits-Christoph A."/>
            <person name="Kang S.C."/>
            <person name="Lee H."/>
            <person name="Ostrov N."/>
        </authorList>
    </citation>
    <scope>NUCLEOTIDE SEQUENCE</scope>
    <source>
        <strain evidence="3">ATCC 51242</strain>
    </source>
</reference>
<dbReference type="GO" id="GO:0016787">
    <property type="term" value="F:hydrolase activity"/>
    <property type="evidence" value="ECO:0007669"/>
    <property type="project" value="UniProtKB-KW"/>
</dbReference>
<dbReference type="InterPro" id="IPR050855">
    <property type="entry name" value="NDM-1-like"/>
</dbReference>
<dbReference type="Pfam" id="PF00753">
    <property type="entry name" value="Lactamase_B"/>
    <property type="match status" value="1"/>
</dbReference>
<dbReference type="CDD" id="cd07721">
    <property type="entry name" value="yflN-like_MBL-fold"/>
    <property type="match status" value="1"/>
</dbReference>
<gene>
    <name evidence="2" type="ORF">RradSPS_0944</name>
    <name evidence="3" type="ORF">SIL72_06275</name>
</gene>
<accession>A0A023X178</accession>
<proteinExistence type="predicted"/>
<dbReference type="InterPro" id="IPR001279">
    <property type="entry name" value="Metallo-B-lactamas"/>
</dbReference>
<dbReference type="HOGENOM" id="CLU_030571_2_3_11"/>
<dbReference type="InterPro" id="IPR036866">
    <property type="entry name" value="RibonucZ/Hydroxyglut_hydro"/>
</dbReference>
<dbReference type="EMBL" id="CP007514">
    <property type="protein sequence ID" value="AHY46227.1"/>
    <property type="molecule type" value="Genomic_DNA"/>
</dbReference>